<dbReference type="AlphaFoldDB" id="A0A1B1N6I1"/>
<evidence type="ECO:0000256" key="3">
    <source>
        <dbReference type="ARBA" id="ARBA00022475"/>
    </source>
</evidence>
<evidence type="ECO:0000313" key="9">
    <source>
        <dbReference type="Proteomes" id="UP000092573"/>
    </source>
</evidence>
<dbReference type="Pfam" id="PF02417">
    <property type="entry name" value="Chromate_transp"/>
    <property type="match status" value="1"/>
</dbReference>
<dbReference type="PANTHER" id="PTHR43663">
    <property type="entry name" value="CHROMATE TRANSPORT PROTEIN-RELATED"/>
    <property type="match status" value="1"/>
</dbReference>
<dbReference type="STRING" id="1462996.AWM70_01670"/>
<keyword evidence="9" id="KW-1185">Reference proteome</keyword>
<feature type="transmembrane region" description="Helical" evidence="7">
    <location>
        <begin position="118"/>
        <end position="136"/>
    </location>
</feature>
<evidence type="ECO:0000256" key="1">
    <source>
        <dbReference type="ARBA" id="ARBA00004651"/>
    </source>
</evidence>
<keyword evidence="6 7" id="KW-0472">Membrane</keyword>
<evidence type="ECO:0000256" key="6">
    <source>
        <dbReference type="ARBA" id="ARBA00023136"/>
    </source>
</evidence>
<evidence type="ECO:0000256" key="5">
    <source>
        <dbReference type="ARBA" id="ARBA00022989"/>
    </source>
</evidence>
<feature type="transmembrane region" description="Helical" evidence="7">
    <location>
        <begin position="167"/>
        <end position="183"/>
    </location>
</feature>
<keyword evidence="5 7" id="KW-1133">Transmembrane helix</keyword>
<dbReference type="InterPro" id="IPR052518">
    <property type="entry name" value="CHR_Transporter"/>
</dbReference>
<feature type="transmembrane region" description="Helical" evidence="7">
    <location>
        <begin position="12"/>
        <end position="37"/>
    </location>
</feature>
<dbReference type="KEGG" id="pyg:AWM70_01670"/>
<evidence type="ECO:0000256" key="2">
    <source>
        <dbReference type="ARBA" id="ARBA00005262"/>
    </source>
</evidence>
<name>A0A1B1N6I1_9BACL</name>
<dbReference type="OrthoDB" id="9027281at2"/>
<evidence type="ECO:0000256" key="4">
    <source>
        <dbReference type="ARBA" id="ARBA00022692"/>
    </source>
</evidence>
<organism evidence="8 9">
    <name type="scientific">Paenibacillus yonginensis</name>
    <dbReference type="NCBI Taxonomy" id="1462996"/>
    <lineage>
        <taxon>Bacteria</taxon>
        <taxon>Bacillati</taxon>
        <taxon>Bacillota</taxon>
        <taxon>Bacilli</taxon>
        <taxon>Bacillales</taxon>
        <taxon>Paenibacillaceae</taxon>
        <taxon>Paenibacillus</taxon>
    </lineage>
</organism>
<evidence type="ECO:0000313" key="8">
    <source>
        <dbReference type="EMBL" id="ANS77040.1"/>
    </source>
</evidence>
<feature type="transmembrane region" description="Helical" evidence="7">
    <location>
        <begin position="57"/>
        <end position="77"/>
    </location>
</feature>
<proteinExistence type="inferred from homology"/>
<feature type="transmembrane region" description="Helical" evidence="7">
    <location>
        <begin position="84"/>
        <end position="106"/>
    </location>
</feature>
<keyword evidence="3" id="KW-1003">Cell membrane</keyword>
<comment type="similarity">
    <text evidence="2">Belongs to the chromate ion transporter (CHR) (TC 2.A.51) family.</text>
</comment>
<comment type="subcellular location">
    <subcellularLocation>
        <location evidence="1">Cell membrane</location>
        <topology evidence="1">Multi-pass membrane protein</topology>
    </subcellularLocation>
</comment>
<protein>
    <submittedName>
        <fullName evidence="8">Chromate transporter</fullName>
    </submittedName>
</protein>
<dbReference type="Proteomes" id="UP000092573">
    <property type="component" value="Chromosome"/>
</dbReference>
<dbReference type="InterPro" id="IPR003370">
    <property type="entry name" value="Chromate_transpt"/>
</dbReference>
<keyword evidence="4 7" id="KW-0812">Transmembrane</keyword>
<accession>A0A1B1N6I1</accession>
<gene>
    <name evidence="8" type="ORF">AWM70_01670</name>
</gene>
<sequence length="214" mass="23088">MIQQGLARLSLLWGLFWVFFKIGPSTFGGGYAMMTVIEHEIAGKRKWMEEHEVHDMMSIAGSAPGGVGVNASAFIGYRLAKIPGAVAAVLGITLPTFLILYALSFFYTQLQHVPKVQAAFKGINGAVIGLIAVAAYKMGKNALFDRTTLVIGAASLGLLLLTGWNPIFLIMAGLVLGIAVVRVKKWFGLQVVTEKEHQEGQNSTGNTGVIEYYI</sequence>
<dbReference type="EMBL" id="CP014167">
    <property type="protein sequence ID" value="ANS77040.1"/>
    <property type="molecule type" value="Genomic_DNA"/>
</dbReference>
<dbReference type="GO" id="GO:0015109">
    <property type="term" value="F:chromate transmembrane transporter activity"/>
    <property type="evidence" value="ECO:0007669"/>
    <property type="project" value="InterPro"/>
</dbReference>
<evidence type="ECO:0000256" key="7">
    <source>
        <dbReference type="SAM" id="Phobius"/>
    </source>
</evidence>
<dbReference type="GO" id="GO:0005886">
    <property type="term" value="C:plasma membrane"/>
    <property type="evidence" value="ECO:0007669"/>
    <property type="project" value="UniProtKB-SubCell"/>
</dbReference>
<reference evidence="8 9" key="1">
    <citation type="submission" date="2016-01" db="EMBL/GenBank/DDBJ databases">
        <title>Complete Genome Sequence of Paenibacillus yonginensis DCY84, a novel Plant Growth-Promoting Bacteria with Elicitation of Induced Systemic Resistance.</title>
        <authorList>
            <person name="Kim Y.J."/>
            <person name="Yang D.C."/>
            <person name="Sukweenadhi J."/>
        </authorList>
    </citation>
    <scope>NUCLEOTIDE SEQUENCE [LARGE SCALE GENOMIC DNA]</scope>
    <source>
        <strain evidence="8 9">DCY84</strain>
    </source>
</reference>
<dbReference type="PANTHER" id="PTHR43663:SF2">
    <property type="entry name" value="CHROMATE TRANSPORT PROTEIN-RELATED"/>
    <property type="match status" value="1"/>
</dbReference>